<dbReference type="Pfam" id="PF10646">
    <property type="entry name" value="Germane"/>
    <property type="match status" value="1"/>
</dbReference>
<keyword evidence="4" id="KW-1185">Reference proteome</keyword>
<evidence type="ECO:0000313" key="4">
    <source>
        <dbReference type="Proteomes" id="UP001152519"/>
    </source>
</evidence>
<dbReference type="AlphaFoldDB" id="A0A9W4DX96"/>
<name>A0A9W4DX96_9ACTN</name>
<proteinExistence type="predicted"/>
<dbReference type="EMBL" id="CAJSLV010000092">
    <property type="protein sequence ID" value="CAG6397682.1"/>
    <property type="molecule type" value="Genomic_DNA"/>
</dbReference>
<gene>
    <name evidence="3" type="ORF">SCOCK_60015</name>
</gene>
<feature type="compositionally biased region" description="Polar residues" evidence="1">
    <location>
        <begin position="155"/>
        <end position="169"/>
    </location>
</feature>
<accession>A0A9W4DX96</accession>
<organism evidence="3 4">
    <name type="scientific">Actinacidiphila cocklensis</name>
    <dbReference type="NCBI Taxonomy" id="887465"/>
    <lineage>
        <taxon>Bacteria</taxon>
        <taxon>Bacillati</taxon>
        <taxon>Actinomycetota</taxon>
        <taxon>Actinomycetes</taxon>
        <taxon>Kitasatosporales</taxon>
        <taxon>Streptomycetaceae</taxon>
        <taxon>Actinacidiphila</taxon>
    </lineage>
</organism>
<dbReference type="RefSeq" id="WP_251498165.1">
    <property type="nucleotide sequence ID" value="NZ_CAJSLV010000092.1"/>
</dbReference>
<comment type="caution">
    <text evidence="3">The sequence shown here is derived from an EMBL/GenBank/DDBJ whole genome shotgun (WGS) entry which is preliminary data.</text>
</comment>
<dbReference type="InterPro" id="IPR019606">
    <property type="entry name" value="GerMN"/>
</dbReference>
<dbReference type="Proteomes" id="UP001152519">
    <property type="component" value="Unassembled WGS sequence"/>
</dbReference>
<evidence type="ECO:0000259" key="2">
    <source>
        <dbReference type="Pfam" id="PF10646"/>
    </source>
</evidence>
<feature type="domain" description="GerMN" evidence="2">
    <location>
        <begin position="44"/>
        <end position="132"/>
    </location>
</feature>
<evidence type="ECO:0000256" key="1">
    <source>
        <dbReference type="SAM" id="MobiDB-lite"/>
    </source>
</evidence>
<sequence length="185" mass="18396">MKARTALGPLAGLLLAGLLAGCGIPTTGVVEAGEPAAGVHQDVTLYFVRADDGSLATVHRPADTEVDAEAAVGMLFKGAGMFAEKMLGLTTDLPPTAATVRTRGGTVTVDLPAPASEVTRTAVDQIVCTVLANPDPGLPDDAGPPEVTVTAQGVTVSGRTGGDSCTTLTEPWPSKPGGGPTSPPG</sequence>
<reference evidence="3" key="1">
    <citation type="submission" date="2021-05" db="EMBL/GenBank/DDBJ databases">
        <authorList>
            <person name="Arsene-Ploetze F."/>
        </authorList>
    </citation>
    <scope>NUCLEOTIDE SEQUENCE</scope>
    <source>
        <strain evidence="3">DSM 42138</strain>
    </source>
</reference>
<protein>
    <submittedName>
        <fullName evidence="3">Germane domain-containing protein</fullName>
    </submittedName>
</protein>
<feature type="region of interest" description="Disordered" evidence="1">
    <location>
        <begin position="155"/>
        <end position="185"/>
    </location>
</feature>
<feature type="compositionally biased region" description="Gly residues" evidence="1">
    <location>
        <begin position="176"/>
        <end position="185"/>
    </location>
</feature>
<evidence type="ECO:0000313" key="3">
    <source>
        <dbReference type="EMBL" id="CAG6397682.1"/>
    </source>
</evidence>
<dbReference type="PROSITE" id="PS51257">
    <property type="entry name" value="PROKAR_LIPOPROTEIN"/>
    <property type="match status" value="1"/>
</dbReference>